<dbReference type="GO" id="GO:0010340">
    <property type="term" value="F:carboxyl-O-methyltransferase activity"/>
    <property type="evidence" value="ECO:0007669"/>
    <property type="project" value="UniProtKB-UniRule"/>
</dbReference>
<keyword evidence="7 8" id="KW-0093">Biotin biosynthesis</keyword>
<evidence type="ECO:0000256" key="1">
    <source>
        <dbReference type="ARBA" id="ARBA00000852"/>
    </source>
</evidence>
<evidence type="ECO:0000256" key="5">
    <source>
        <dbReference type="ARBA" id="ARBA00022679"/>
    </source>
</evidence>
<keyword evidence="5 8" id="KW-0808">Transferase</keyword>
<dbReference type="GO" id="GO:0009102">
    <property type="term" value="P:biotin biosynthetic process"/>
    <property type="evidence" value="ECO:0007669"/>
    <property type="project" value="UniProtKB-UniRule"/>
</dbReference>
<dbReference type="HAMAP" id="MF_00835">
    <property type="entry name" value="BioC"/>
    <property type="match status" value="1"/>
</dbReference>
<dbReference type="CDD" id="cd02440">
    <property type="entry name" value="AdoMet_MTases"/>
    <property type="match status" value="1"/>
</dbReference>
<evidence type="ECO:0000256" key="8">
    <source>
        <dbReference type="HAMAP-Rule" id="MF_00835"/>
    </source>
</evidence>
<comment type="pathway">
    <text evidence="2 8">Cofactor biosynthesis; biotin biosynthesis.</text>
</comment>
<dbReference type="GO" id="GO:0008757">
    <property type="term" value="F:S-adenosylmethionine-dependent methyltransferase activity"/>
    <property type="evidence" value="ECO:0007669"/>
    <property type="project" value="InterPro"/>
</dbReference>
<dbReference type="RefSeq" id="WP_132494316.1">
    <property type="nucleotide sequence ID" value="NZ_SMAS01000001.1"/>
</dbReference>
<dbReference type="EMBL" id="SMAS01000001">
    <property type="protein sequence ID" value="TCT38128.1"/>
    <property type="molecule type" value="Genomic_DNA"/>
</dbReference>
<evidence type="ECO:0000259" key="9">
    <source>
        <dbReference type="Pfam" id="PF08241"/>
    </source>
</evidence>
<dbReference type="AlphaFoldDB" id="A0A4R3NRH1"/>
<evidence type="ECO:0000313" key="11">
    <source>
        <dbReference type="Proteomes" id="UP000295055"/>
    </source>
</evidence>
<dbReference type="Gene3D" id="3.40.50.150">
    <property type="entry name" value="Vaccinia Virus protein VP39"/>
    <property type="match status" value="1"/>
</dbReference>
<protein>
    <recommendedName>
        <fullName evidence="3 8">Malonyl-[acyl-carrier protein] O-methyltransferase</fullName>
        <shortName evidence="8">Malonyl-ACP O-methyltransferase</shortName>
        <ecNumber evidence="3 8">2.1.1.197</ecNumber>
    </recommendedName>
    <alternativeName>
        <fullName evidence="8">Biotin synthesis protein BioC</fullName>
    </alternativeName>
</protein>
<comment type="function">
    <text evidence="8">Converts the free carboxyl group of a malonyl-thioester to its methyl ester by transfer of a methyl group from S-adenosyl-L-methionine (SAM). It allows to synthesize pimeloyl-ACP via the fatty acid synthetic pathway.</text>
</comment>
<evidence type="ECO:0000256" key="7">
    <source>
        <dbReference type="ARBA" id="ARBA00022756"/>
    </source>
</evidence>
<dbReference type="GO" id="GO:0032259">
    <property type="term" value="P:methylation"/>
    <property type="evidence" value="ECO:0007669"/>
    <property type="project" value="UniProtKB-KW"/>
</dbReference>
<dbReference type="OrthoDB" id="9760689at2"/>
<dbReference type="InterPro" id="IPR013216">
    <property type="entry name" value="Methyltransf_11"/>
</dbReference>
<dbReference type="InterPro" id="IPR011814">
    <property type="entry name" value="BioC"/>
</dbReference>
<sequence length="271" mass="30063">MSLSLYHDEASLSRNTREKAKIASAFGRAASRYDSLASYQQNSGKQLLNLLESYGTIETPMFSQQVLDAGCGTGFFSQIIKQRGAYVTALDLSAGMLDVAQNKQSAHRYVCGDMDTLPFEDASFDWVFSNLAIQWCDDLSHALGELYRVTKPGGIIGFTTLAEHSLGELSAAWKVLDDSPHVNRFLPYSNIVKSCQGWRSQLYQQADTLYFSNLIELLNSVKGIGATHLTAGRQAGLMTRQRLQQLSSVYPNTEKGLPLTYQTVFGIIYRD</sequence>
<dbReference type="Pfam" id="PF08241">
    <property type="entry name" value="Methyltransf_11"/>
    <property type="match status" value="1"/>
</dbReference>
<dbReference type="NCBIfam" id="TIGR02072">
    <property type="entry name" value="BioC"/>
    <property type="match status" value="1"/>
</dbReference>
<dbReference type="UniPathway" id="UPA00078"/>
<comment type="catalytic activity">
    <reaction evidence="1 8">
        <text>malonyl-[ACP] + S-adenosyl-L-methionine = malonyl-[ACP] methyl ester + S-adenosyl-L-homocysteine</text>
        <dbReference type="Rhea" id="RHEA:17105"/>
        <dbReference type="Rhea" id="RHEA-COMP:9623"/>
        <dbReference type="Rhea" id="RHEA-COMP:9954"/>
        <dbReference type="ChEBI" id="CHEBI:57856"/>
        <dbReference type="ChEBI" id="CHEBI:59789"/>
        <dbReference type="ChEBI" id="CHEBI:78449"/>
        <dbReference type="ChEBI" id="CHEBI:78845"/>
        <dbReference type="EC" id="2.1.1.197"/>
    </reaction>
</comment>
<feature type="domain" description="Methyltransferase type 11" evidence="9">
    <location>
        <begin position="67"/>
        <end position="156"/>
    </location>
</feature>
<dbReference type="PANTHER" id="PTHR43861">
    <property type="entry name" value="TRANS-ACONITATE 2-METHYLTRANSFERASE-RELATED"/>
    <property type="match status" value="1"/>
</dbReference>
<keyword evidence="6 8" id="KW-0949">S-adenosyl-L-methionine</keyword>
<dbReference type="InterPro" id="IPR029063">
    <property type="entry name" value="SAM-dependent_MTases_sf"/>
</dbReference>
<keyword evidence="4 8" id="KW-0489">Methyltransferase</keyword>
<accession>A0A4R3NRH1</accession>
<evidence type="ECO:0000313" key="10">
    <source>
        <dbReference type="EMBL" id="TCT38128.1"/>
    </source>
</evidence>
<evidence type="ECO:0000256" key="3">
    <source>
        <dbReference type="ARBA" id="ARBA00012327"/>
    </source>
</evidence>
<dbReference type="SUPFAM" id="SSF53335">
    <property type="entry name" value="S-adenosyl-L-methionine-dependent methyltransferases"/>
    <property type="match status" value="1"/>
</dbReference>
<dbReference type="PANTHER" id="PTHR43861:SF1">
    <property type="entry name" value="TRANS-ACONITATE 2-METHYLTRANSFERASE"/>
    <property type="match status" value="1"/>
</dbReference>
<comment type="similarity">
    <text evidence="8">Belongs to the methyltransferase superfamily.</text>
</comment>
<dbReference type="Proteomes" id="UP000295055">
    <property type="component" value="Unassembled WGS sequence"/>
</dbReference>
<reference evidence="10 11" key="1">
    <citation type="submission" date="2019-03" db="EMBL/GenBank/DDBJ databases">
        <title>Genomic analyses of the natural microbiome of Caenorhabditis elegans.</title>
        <authorList>
            <person name="Samuel B."/>
        </authorList>
    </citation>
    <scope>NUCLEOTIDE SEQUENCE [LARGE SCALE GENOMIC DNA]</scope>
    <source>
        <strain evidence="10 11">JUb102</strain>
    </source>
</reference>
<comment type="caution">
    <text evidence="10">The sequence shown here is derived from an EMBL/GenBank/DDBJ whole genome shotgun (WGS) entry which is preliminary data.</text>
</comment>
<dbReference type="GO" id="GO:0102130">
    <property type="term" value="F:malonyl-CoA methyltransferase activity"/>
    <property type="evidence" value="ECO:0007669"/>
    <property type="project" value="UniProtKB-EC"/>
</dbReference>
<dbReference type="EC" id="2.1.1.197" evidence="3 8"/>
<proteinExistence type="inferred from homology"/>
<evidence type="ECO:0000256" key="6">
    <source>
        <dbReference type="ARBA" id="ARBA00022691"/>
    </source>
</evidence>
<evidence type="ECO:0000256" key="4">
    <source>
        <dbReference type="ARBA" id="ARBA00022603"/>
    </source>
</evidence>
<name>A0A4R3NRH1_9GAMM</name>
<evidence type="ECO:0000256" key="2">
    <source>
        <dbReference type="ARBA" id="ARBA00004746"/>
    </source>
</evidence>
<organism evidence="10 11">
    <name type="scientific">Providencia alcalifaciens</name>
    <dbReference type="NCBI Taxonomy" id="126385"/>
    <lineage>
        <taxon>Bacteria</taxon>
        <taxon>Pseudomonadati</taxon>
        <taxon>Pseudomonadota</taxon>
        <taxon>Gammaproteobacteria</taxon>
        <taxon>Enterobacterales</taxon>
        <taxon>Morganellaceae</taxon>
        <taxon>Providencia</taxon>
    </lineage>
</organism>
<gene>
    <name evidence="8" type="primary">bioC</name>
    <name evidence="10" type="ORF">EC835_101121</name>
</gene>